<dbReference type="PRINTS" id="PR00124">
    <property type="entry name" value="ATPASEC"/>
</dbReference>
<keyword evidence="8" id="KW-0066">ATP synthesis</keyword>
<feature type="domain" description="V-ATPase proteolipid subunit C-like" evidence="9">
    <location>
        <begin position="15"/>
        <end position="78"/>
    </location>
</feature>
<feature type="domain" description="V-ATPase proteolipid subunit C-like" evidence="9">
    <location>
        <begin position="176"/>
        <end position="239"/>
    </location>
</feature>
<dbReference type="Pfam" id="PF00137">
    <property type="entry name" value="ATP-synt_C"/>
    <property type="match status" value="5"/>
</dbReference>
<protein>
    <recommendedName>
        <fullName evidence="8">ATP synthase subunit c</fullName>
    </recommendedName>
    <alternativeName>
        <fullName evidence="8">ATP synthase F(0) sector subunit c</fullName>
    </alternativeName>
    <alternativeName>
        <fullName evidence="8">F-type ATPase subunit c</fullName>
        <shortName evidence="8">F-ATPase subunit c</shortName>
    </alternativeName>
    <alternativeName>
        <fullName evidence="8">Lipid-binding protein</fullName>
    </alternativeName>
</protein>
<evidence type="ECO:0000256" key="8">
    <source>
        <dbReference type="HAMAP-Rule" id="MF_01396"/>
    </source>
</evidence>
<keyword evidence="8" id="KW-0375">Hydrogen ion transport</keyword>
<dbReference type="KEGG" id="dmp:FAK_41610"/>
<organism evidence="10 11">
    <name type="scientific">Desulfoferula mesophila</name>
    <dbReference type="NCBI Taxonomy" id="3058419"/>
    <lineage>
        <taxon>Bacteria</taxon>
        <taxon>Pseudomonadati</taxon>
        <taxon>Thermodesulfobacteriota</taxon>
        <taxon>Desulfarculia</taxon>
        <taxon>Desulfarculales</taxon>
        <taxon>Desulfarculaceae</taxon>
        <taxon>Desulfoferula</taxon>
    </lineage>
</organism>
<evidence type="ECO:0000256" key="6">
    <source>
        <dbReference type="ARBA" id="ARBA00023121"/>
    </source>
</evidence>
<evidence type="ECO:0000256" key="3">
    <source>
        <dbReference type="ARBA" id="ARBA00022547"/>
    </source>
</evidence>
<comment type="subcellular location">
    <subcellularLocation>
        <location evidence="8">Cell membrane</location>
        <topology evidence="8">Multi-pass membrane protein</topology>
    </subcellularLocation>
    <subcellularLocation>
        <location evidence="1">Membrane</location>
        <topology evidence="1">Multi-pass membrane protein</topology>
    </subcellularLocation>
</comment>
<feature type="domain" description="V-ATPase proteolipid subunit C-like" evidence="9">
    <location>
        <begin position="257"/>
        <end position="320"/>
    </location>
</feature>
<feature type="domain" description="V-ATPase proteolipid subunit C-like" evidence="9">
    <location>
        <begin position="338"/>
        <end position="402"/>
    </location>
</feature>
<evidence type="ECO:0000256" key="1">
    <source>
        <dbReference type="ARBA" id="ARBA00004141"/>
    </source>
</evidence>
<comment type="similarity">
    <text evidence="2 8">Belongs to the ATPase C chain family.</text>
</comment>
<keyword evidence="7 8" id="KW-0472">Membrane</keyword>
<dbReference type="Gene3D" id="1.20.120.610">
    <property type="entry name" value="lithium bound rotor ring of v- atpase"/>
    <property type="match status" value="1"/>
</dbReference>
<name>A0AAU9EZT4_9BACT</name>
<keyword evidence="6 8" id="KW-0446">Lipid-binding</keyword>
<dbReference type="GO" id="GO:0008289">
    <property type="term" value="F:lipid binding"/>
    <property type="evidence" value="ECO:0007669"/>
    <property type="project" value="UniProtKB-KW"/>
</dbReference>
<dbReference type="GO" id="GO:0045259">
    <property type="term" value="C:proton-transporting ATP synthase complex"/>
    <property type="evidence" value="ECO:0007669"/>
    <property type="project" value="UniProtKB-KW"/>
</dbReference>
<feature type="transmembrane region" description="Helical" evidence="8">
    <location>
        <begin position="12"/>
        <end position="37"/>
    </location>
</feature>
<dbReference type="GO" id="GO:0033177">
    <property type="term" value="C:proton-transporting two-sector ATPase complex, proton-transporting domain"/>
    <property type="evidence" value="ECO:0007669"/>
    <property type="project" value="InterPro"/>
</dbReference>
<feature type="transmembrane region" description="Helical" evidence="8">
    <location>
        <begin position="331"/>
        <end position="349"/>
    </location>
</feature>
<dbReference type="EMBL" id="AP028679">
    <property type="protein sequence ID" value="BEQ17095.1"/>
    <property type="molecule type" value="Genomic_DNA"/>
</dbReference>
<dbReference type="PANTHER" id="PTHR10031:SF0">
    <property type="entry name" value="ATPASE PROTEIN 9"/>
    <property type="match status" value="1"/>
</dbReference>
<evidence type="ECO:0000313" key="10">
    <source>
        <dbReference type="EMBL" id="BEQ17095.1"/>
    </source>
</evidence>
<dbReference type="InterPro" id="IPR002379">
    <property type="entry name" value="ATPase_proteolipid_c-like_dom"/>
</dbReference>
<dbReference type="HAMAP" id="MF_01396">
    <property type="entry name" value="ATP_synth_c_bact"/>
    <property type="match status" value="2"/>
</dbReference>
<feature type="transmembrane region" description="Helical" evidence="8">
    <location>
        <begin position="386"/>
        <end position="405"/>
    </location>
</feature>
<keyword evidence="4 8" id="KW-0812">Transmembrane</keyword>
<keyword evidence="5 8" id="KW-1133">Transmembrane helix</keyword>
<accession>A0AAU9EZT4</accession>
<reference evidence="11" key="1">
    <citation type="journal article" date="2023" name="Arch. Microbiol.">
        <title>Desulfoferula mesophilus gen. nov. sp. nov., a mesophilic sulfate-reducing bacterium isolated from a brackish lake sediment.</title>
        <authorList>
            <person name="Watanabe T."/>
            <person name="Yabe T."/>
            <person name="Tsuji J.M."/>
            <person name="Fukui M."/>
        </authorList>
    </citation>
    <scope>NUCLEOTIDE SEQUENCE [LARGE SCALE GENOMIC DNA]</scope>
    <source>
        <strain evidence="11">12FAK</strain>
    </source>
</reference>
<dbReference type="InterPro" id="IPR000454">
    <property type="entry name" value="ATP_synth_F0_csu"/>
</dbReference>
<feature type="transmembrane region" description="Helical" evidence="8">
    <location>
        <begin position="92"/>
        <end position="117"/>
    </location>
</feature>
<feature type="site" description="Reversibly protonated during proton transport" evidence="8">
    <location>
        <position position="65"/>
    </location>
</feature>
<feature type="transmembrane region" description="Helical" evidence="8">
    <location>
        <begin position="218"/>
        <end position="242"/>
    </location>
</feature>
<dbReference type="InterPro" id="IPR035921">
    <property type="entry name" value="F/V-ATP_Csub_sf"/>
</dbReference>
<dbReference type="SUPFAM" id="SSF81333">
    <property type="entry name" value="F1F0 ATP synthase subunit C"/>
    <property type="match status" value="5"/>
</dbReference>
<feature type="transmembrane region" description="Helical" evidence="8">
    <location>
        <begin position="305"/>
        <end position="324"/>
    </location>
</feature>
<comment type="function">
    <text evidence="8">F(1)F(0) ATP synthase produces ATP from ADP in the presence of a proton or sodium gradient. F-type ATPases consist of two structural domains, F(1) containing the extramembraneous catalytic core and F(0) containing the membrane proton channel, linked together by a central stalk and a peripheral stalk. During catalysis, ATP synthesis in the catalytic domain of F(1) is coupled via a rotary mechanism of the central stalk subunits to proton translocation.</text>
</comment>
<keyword evidence="8" id="KW-1003">Cell membrane</keyword>
<evidence type="ECO:0000256" key="2">
    <source>
        <dbReference type="ARBA" id="ARBA00006704"/>
    </source>
</evidence>
<dbReference type="RefSeq" id="WP_338603868.1">
    <property type="nucleotide sequence ID" value="NZ_AP028679.1"/>
</dbReference>
<evidence type="ECO:0000256" key="4">
    <source>
        <dbReference type="ARBA" id="ARBA00022692"/>
    </source>
</evidence>
<feature type="transmembrane region" description="Helical" evidence="8">
    <location>
        <begin position="173"/>
        <end position="197"/>
    </location>
</feature>
<keyword evidence="8" id="KW-0406">Ion transport</keyword>
<comment type="caution">
    <text evidence="8">Lacks conserved residue(s) required for the propagation of feature annotation.</text>
</comment>
<feature type="transmembrane region" description="Helical" evidence="8">
    <location>
        <begin position="58"/>
        <end position="80"/>
    </location>
</feature>
<evidence type="ECO:0000256" key="5">
    <source>
        <dbReference type="ARBA" id="ARBA00022989"/>
    </source>
</evidence>
<dbReference type="GO" id="GO:0046933">
    <property type="term" value="F:proton-transporting ATP synthase activity, rotational mechanism"/>
    <property type="evidence" value="ECO:0007669"/>
    <property type="project" value="UniProtKB-UniRule"/>
</dbReference>
<keyword evidence="11" id="KW-1185">Reference proteome</keyword>
<gene>
    <name evidence="8" type="primary">atpE</name>
    <name evidence="10" type="ORF">FAK_41610</name>
</gene>
<proteinExistence type="inferred from homology"/>
<keyword evidence="8" id="KW-0813">Transport</keyword>
<dbReference type="Proteomes" id="UP001366166">
    <property type="component" value="Chromosome"/>
</dbReference>
<dbReference type="GO" id="GO:0005886">
    <property type="term" value="C:plasma membrane"/>
    <property type="evidence" value="ECO:0007669"/>
    <property type="project" value="UniProtKB-SubCell"/>
</dbReference>
<evidence type="ECO:0000256" key="7">
    <source>
        <dbReference type="ARBA" id="ARBA00023136"/>
    </source>
</evidence>
<dbReference type="Gene3D" id="1.20.20.10">
    <property type="entry name" value="F1F0 ATP synthase subunit C"/>
    <property type="match status" value="3"/>
</dbReference>
<comment type="function">
    <text evidence="8">Key component of the F(0) channel; it plays a direct role in translocation across the membrane. A homomeric c-ring of between 10-14 subunits forms the central stalk rotor element with the F(1) delta and epsilon subunits.</text>
</comment>
<evidence type="ECO:0000313" key="11">
    <source>
        <dbReference type="Proteomes" id="UP001366166"/>
    </source>
</evidence>
<keyword evidence="3 8" id="KW-0138">CF(0)</keyword>
<feature type="transmembrane region" description="Helical" evidence="8">
    <location>
        <begin position="138"/>
        <end position="161"/>
    </location>
</feature>
<dbReference type="AlphaFoldDB" id="A0AAU9EZT4"/>
<dbReference type="PANTHER" id="PTHR10031">
    <property type="entry name" value="ATP SYNTHASE LIPID-BINDING PROTEIN, MITOCHONDRIAL"/>
    <property type="match status" value="1"/>
</dbReference>
<evidence type="ECO:0000259" key="9">
    <source>
        <dbReference type="Pfam" id="PF00137"/>
    </source>
</evidence>
<dbReference type="InterPro" id="IPR038662">
    <property type="entry name" value="ATP_synth_F0_csu_sf"/>
</dbReference>
<sequence length="406" mass="40637">MPFSTETWVQAAAFLGAGFSVGFGAIGAALGEGYAAGNASRAIGKNPAMSGPILKNMLIGQAVAESAGIFALVIAMLLAFMDCSEAPMIEAWSLLASGLAMGLSAIGSGAGGGFPAAEACVGIADNPPTQGALTTNMLIGSAVSQTPAIFGMVVAFMLMFIDWSTQPLWPGWAAVLGAGLSVGLAAIGSGVGSGMPAGSATAGMARQPAAATTIRTNMLIGSAVSQTPAIFGMVVAFMLMFVDWNGVPAWPTWAALLGAGLSTGLSAIGPGIGNGFTAQEASAGIARVPEASGPVTTTMLIGQTVAQSTVIYGFLVSLILLFIPREASDTMVAWVAPLSAGICMGFGGIGPGVGEGLAAAYTVNRIARNYEEVGVLLTRVMLVGQAVSESTGIYSLIVSLLLLFVI</sequence>
<feature type="domain" description="V-ATPase proteolipid subunit C-like" evidence="9">
    <location>
        <begin position="95"/>
        <end position="158"/>
    </location>
</feature>
<dbReference type="CDD" id="cd18121">
    <property type="entry name" value="ATP-synt_Fo_c"/>
    <property type="match status" value="4"/>
</dbReference>